<feature type="compositionally biased region" description="Basic and acidic residues" evidence="1">
    <location>
        <begin position="163"/>
        <end position="189"/>
    </location>
</feature>
<reference evidence="3" key="2">
    <citation type="submission" date="2020-09" db="EMBL/GenBank/DDBJ databases">
        <authorList>
            <person name="Sun Q."/>
            <person name="Zhou Y."/>
        </authorList>
    </citation>
    <scope>NUCLEOTIDE SEQUENCE</scope>
    <source>
        <strain evidence="3">CGMCC 1.15725</strain>
    </source>
</reference>
<feature type="chain" id="PRO_5035172581" description="LTXXQ motif family protein" evidence="2">
    <location>
        <begin position="30"/>
        <end position="189"/>
    </location>
</feature>
<evidence type="ECO:0000256" key="1">
    <source>
        <dbReference type="SAM" id="MobiDB-lite"/>
    </source>
</evidence>
<comment type="caution">
    <text evidence="3">The sequence shown here is derived from an EMBL/GenBank/DDBJ whole genome shotgun (WGS) entry which is preliminary data.</text>
</comment>
<dbReference type="Proteomes" id="UP000646365">
    <property type="component" value="Unassembled WGS sequence"/>
</dbReference>
<dbReference type="GO" id="GO:0042597">
    <property type="term" value="C:periplasmic space"/>
    <property type="evidence" value="ECO:0007669"/>
    <property type="project" value="InterPro"/>
</dbReference>
<keyword evidence="4" id="KW-1185">Reference proteome</keyword>
<feature type="signal peptide" evidence="2">
    <location>
        <begin position="1"/>
        <end position="29"/>
    </location>
</feature>
<name>A0A8J2YUP0_9PROT</name>
<protein>
    <recommendedName>
        <fullName evidence="5">LTXXQ motif family protein</fullName>
    </recommendedName>
</protein>
<evidence type="ECO:0000313" key="4">
    <source>
        <dbReference type="Proteomes" id="UP000646365"/>
    </source>
</evidence>
<accession>A0A8J2YUP0</accession>
<feature type="compositionally biased region" description="Low complexity" evidence="1">
    <location>
        <begin position="55"/>
        <end position="72"/>
    </location>
</feature>
<gene>
    <name evidence="3" type="ORF">GCM10011611_32190</name>
</gene>
<feature type="region of interest" description="Disordered" evidence="1">
    <location>
        <begin position="159"/>
        <end position="189"/>
    </location>
</feature>
<feature type="region of interest" description="Disordered" evidence="1">
    <location>
        <begin position="36"/>
        <end position="75"/>
    </location>
</feature>
<dbReference type="InterPro" id="IPR012899">
    <property type="entry name" value="LTXXQ"/>
</dbReference>
<dbReference type="AlphaFoldDB" id="A0A8J2YUP0"/>
<reference evidence="3" key="1">
    <citation type="journal article" date="2014" name="Int. J. Syst. Evol. Microbiol.">
        <title>Complete genome sequence of Corynebacterium casei LMG S-19264T (=DSM 44701T), isolated from a smear-ripened cheese.</title>
        <authorList>
            <consortium name="US DOE Joint Genome Institute (JGI-PGF)"/>
            <person name="Walter F."/>
            <person name="Albersmeier A."/>
            <person name="Kalinowski J."/>
            <person name="Ruckert C."/>
        </authorList>
    </citation>
    <scope>NUCLEOTIDE SEQUENCE</scope>
    <source>
        <strain evidence="3">CGMCC 1.15725</strain>
    </source>
</reference>
<dbReference type="Pfam" id="PF07813">
    <property type="entry name" value="LTXXQ"/>
    <property type="match status" value="1"/>
</dbReference>
<evidence type="ECO:0008006" key="5">
    <source>
        <dbReference type="Google" id="ProtNLM"/>
    </source>
</evidence>
<evidence type="ECO:0000313" key="3">
    <source>
        <dbReference type="EMBL" id="GGF23664.1"/>
    </source>
</evidence>
<dbReference type="EMBL" id="BMJQ01000008">
    <property type="protein sequence ID" value="GGF23664.1"/>
    <property type="molecule type" value="Genomic_DNA"/>
</dbReference>
<feature type="compositionally biased region" description="Pro residues" evidence="1">
    <location>
        <begin position="44"/>
        <end position="54"/>
    </location>
</feature>
<sequence>MFRAFRPATRAVAAAALLSGIAVVGSALAQTSPAAPVPAAAPATPAPAAVPPTTSPTTAAAPAAAAPTAQATKHSARVEAHIADLKKRLKITDAESKQWDDFAQVMRDNGTAMETALQERDASKGISAVQDLQSYAKIAQTHADGVQKLAAAFQPLYDSLSPEQKKNADTIFEQRRHGRTEHEPAKKKS</sequence>
<organism evidence="3 4">
    <name type="scientific">Aliidongia dinghuensis</name>
    <dbReference type="NCBI Taxonomy" id="1867774"/>
    <lineage>
        <taxon>Bacteria</taxon>
        <taxon>Pseudomonadati</taxon>
        <taxon>Pseudomonadota</taxon>
        <taxon>Alphaproteobacteria</taxon>
        <taxon>Rhodospirillales</taxon>
        <taxon>Dongiaceae</taxon>
        <taxon>Aliidongia</taxon>
    </lineage>
</organism>
<dbReference type="RefSeq" id="WP_189047549.1">
    <property type="nucleotide sequence ID" value="NZ_BMJQ01000008.1"/>
</dbReference>
<evidence type="ECO:0000256" key="2">
    <source>
        <dbReference type="SAM" id="SignalP"/>
    </source>
</evidence>
<keyword evidence="2" id="KW-0732">Signal</keyword>
<proteinExistence type="predicted"/>